<evidence type="ECO:0000256" key="4">
    <source>
        <dbReference type="SAM" id="SignalP"/>
    </source>
</evidence>
<proteinExistence type="predicted"/>
<dbReference type="InterPro" id="IPR008972">
    <property type="entry name" value="Cupredoxin"/>
</dbReference>
<evidence type="ECO:0000313" key="7">
    <source>
        <dbReference type="Proteomes" id="UP001055804"/>
    </source>
</evidence>
<feature type="signal peptide" evidence="4">
    <location>
        <begin position="1"/>
        <end position="27"/>
    </location>
</feature>
<dbReference type="SUPFAM" id="SSF49503">
    <property type="entry name" value="Cupredoxins"/>
    <property type="match status" value="1"/>
</dbReference>
<dbReference type="RefSeq" id="WP_269332242.1">
    <property type="nucleotide sequence ID" value="NZ_JAMZFT010000002.1"/>
</dbReference>
<dbReference type="PANTHER" id="PTHR38439:SF3">
    <property type="entry name" value="COPPER-RESISTANT CUPROPROTEIN COPI"/>
    <property type="match status" value="1"/>
</dbReference>
<comment type="caution">
    <text evidence="6">The sequence shown here is derived from an EMBL/GenBank/DDBJ whole genome shotgun (WGS) entry which is preliminary data.</text>
</comment>
<dbReference type="Pfam" id="PF13473">
    <property type="entry name" value="Cupredoxin_1"/>
    <property type="match status" value="1"/>
</dbReference>
<gene>
    <name evidence="6" type="ORF">NJQ99_07655</name>
</gene>
<keyword evidence="4" id="KW-0732">Signal</keyword>
<evidence type="ECO:0000256" key="3">
    <source>
        <dbReference type="SAM" id="MobiDB-lite"/>
    </source>
</evidence>
<evidence type="ECO:0000256" key="2">
    <source>
        <dbReference type="ARBA" id="ARBA00023008"/>
    </source>
</evidence>
<feature type="domain" description="EfeO-type cupredoxin-like" evidence="5">
    <location>
        <begin position="50"/>
        <end position="96"/>
    </location>
</feature>
<dbReference type="InterPro" id="IPR028096">
    <property type="entry name" value="EfeO_Cupredoxin"/>
</dbReference>
<keyword evidence="2" id="KW-0186">Copper</keyword>
<dbReference type="EMBL" id="JAMZFT010000002">
    <property type="protein sequence ID" value="MCP1336276.1"/>
    <property type="molecule type" value="Genomic_DNA"/>
</dbReference>
<feature type="chain" id="PRO_5039939194" evidence="4">
    <location>
        <begin position="28"/>
        <end position="190"/>
    </location>
</feature>
<accession>A0A9J6P8Y6</accession>
<dbReference type="Proteomes" id="UP001055804">
    <property type="component" value="Unassembled WGS sequence"/>
</dbReference>
<dbReference type="AlphaFoldDB" id="A0A9J6P8Y6"/>
<feature type="region of interest" description="Disordered" evidence="3">
    <location>
        <begin position="31"/>
        <end position="52"/>
    </location>
</feature>
<evidence type="ECO:0000256" key="1">
    <source>
        <dbReference type="ARBA" id="ARBA00022723"/>
    </source>
</evidence>
<sequence length="190" mass="20193">MSYPTARRALVPALVSLTLLLGAPALAAGKHAGGHGHGHGGGVDIGQPADAASATRTVEVEMHDNYFEPETITVKAGETIRFKVRNAGTLVHEFNIGTAAMHAAHQGEMMMMMEHGVLKPDSIDMEAARHMQATMGHGMHEEPNSVLLEPGAEGEIVWTFPAAGEVALEFGCNVPGHYESGMVGDFRMNR</sequence>
<protein>
    <submittedName>
        <fullName evidence="6">Cupredoxin domain-containing protein</fullName>
    </submittedName>
</protein>
<dbReference type="GO" id="GO:0046872">
    <property type="term" value="F:metal ion binding"/>
    <property type="evidence" value="ECO:0007669"/>
    <property type="project" value="UniProtKB-KW"/>
</dbReference>
<evidence type="ECO:0000259" key="5">
    <source>
        <dbReference type="Pfam" id="PF13473"/>
    </source>
</evidence>
<keyword evidence="7" id="KW-1185">Reference proteome</keyword>
<organism evidence="6 7">
    <name type="scientific">Futiania mangrovi</name>
    <dbReference type="NCBI Taxonomy" id="2959716"/>
    <lineage>
        <taxon>Bacteria</taxon>
        <taxon>Pseudomonadati</taxon>
        <taxon>Pseudomonadota</taxon>
        <taxon>Alphaproteobacteria</taxon>
        <taxon>Futianiales</taxon>
        <taxon>Futianiaceae</taxon>
        <taxon>Futiania</taxon>
    </lineage>
</organism>
<evidence type="ECO:0000313" key="6">
    <source>
        <dbReference type="EMBL" id="MCP1336276.1"/>
    </source>
</evidence>
<name>A0A9J6P8Y6_9PROT</name>
<keyword evidence="1" id="KW-0479">Metal-binding</keyword>
<dbReference type="InterPro" id="IPR050845">
    <property type="entry name" value="Cu-binding_ET"/>
</dbReference>
<dbReference type="PANTHER" id="PTHR38439">
    <property type="entry name" value="AURACYANIN-B"/>
    <property type="match status" value="1"/>
</dbReference>
<dbReference type="Gene3D" id="2.60.40.420">
    <property type="entry name" value="Cupredoxins - blue copper proteins"/>
    <property type="match status" value="1"/>
</dbReference>
<reference evidence="6" key="1">
    <citation type="submission" date="2022-06" db="EMBL/GenBank/DDBJ databases">
        <title>Isolation and Genomics of Futiania mangrovii gen. nov., sp. nov., a Rare and Metabolically-versatile member in the Class Alphaproteobacteria.</title>
        <authorList>
            <person name="Liu L."/>
            <person name="Huang W.-C."/>
            <person name="Pan J."/>
            <person name="Li J."/>
            <person name="Huang Y."/>
            <person name="Du H."/>
            <person name="Liu Y."/>
            <person name="Li M."/>
        </authorList>
    </citation>
    <scope>NUCLEOTIDE SEQUENCE</scope>
    <source>
        <strain evidence="6">FT118</strain>
    </source>
</reference>